<dbReference type="AlphaFoldDB" id="A0A3M6TNW3"/>
<dbReference type="EMBL" id="RCHS01003251">
    <property type="protein sequence ID" value="RMX42924.1"/>
    <property type="molecule type" value="Genomic_DNA"/>
</dbReference>
<reference evidence="1 2" key="1">
    <citation type="journal article" date="2018" name="Sci. Rep.">
        <title>Comparative analysis of the Pocillopora damicornis genome highlights role of immune system in coral evolution.</title>
        <authorList>
            <person name="Cunning R."/>
            <person name="Bay R.A."/>
            <person name="Gillette P."/>
            <person name="Baker A.C."/>
            <person name="Traylor-Knowles N."/>
        </authorList>
    </citation>
    <scope>NUCLEOTIDE SEQUENCE [LARGE SCALE GENOMIC DNA]</scope>
    <source>
        <strain evidence="1">RSMAS</strain>
        <tissue evidence="1">Whole animal</tissue>
    </source>
</reference>
<gene>
    <name evidence="1" type="ORF">pdam_00020893</name>
</gene>
<sequence>MADSICADVKDQTVAYNSTTGSEPVDPTDTSYVVEIRSQRNQSATCRNCVKILKKTQRQTLYSRIREHLVAERNIDVKLKRFKVKSNSAISPFAFLRKLFAALFQHETEAKFTSDELEKLTEYQLGALKESLRNLISEKTKELQQEKLRRIKEKQALLGSKQKAKDLETEAWVTLRPFLNKHPSLDDLTRVLMF</sequence>
<keyword evidence="2" id="KW-1185">Reference proteome</keyword>
<organism evidence="1 2">
    <name type="scientific">Pocillopora damicornis</name>
    <name type="common">Cauliflower coral</name>
    <name type="synonym">Millepora damicornis</name>
    <dbReference type="NCBI Taxonomy" id="46731"/>
    <lineage>
        <taxon>Eukaryota</taxon>
        <taxon>Metazoa</taxon>
        <taxon>Cnidaria</taxon>
        <taxon>Anthozoa</taxon>
        <taxon>Hexacorallia</taxon>
        <taxon>Scleractinia</taxon>
        <taxon>Astrocoeniina</taxon>
        <taxon>Pocilloporidae</taxon>
        <taxon>Pocillopora</taxon>
    </lineage>
</organism>
<evidence type="ECO:0000313" key="1">
    <source>
        <dbReference type="EMBL" id="RMX42924.1"/>
    </source>
</evidence>
<dbReference type="Proteomes" id="UP000275408">
    <property type="component" value="Unassembled WGS sequence"/>
</dbReference>
<evidence type="ECO:0000313" key="2">
    <source>
        <dbReference type="Proteomes" id="UP000275408"/>
    </source>
</evidence>
<accession>A0A3M6TNW3</accession>
<comment type="caution">
    <text evidence="1">The sequence shown here is derived from an EMBL/GenBank/DDBJ whole genome shotgun (WGS) entry which is preliminary data.</text>
</comment>
<name>A0A3M6TNW3_POCDA</name>
<proteinExistence type="predicted"/>
<protein>
    <submittedName>
        <fullName evidence="1">Uncharacterized protein</fullName>
    </submittedName>
</protein>